<evidence type="ECO:0000313" key="2">
    <source>
        <dbReference type="Proteomes" id="UP000694018"/>
    </source>
</evidence>
<dbReference type="AlphaFoldDB" id="A0A8F5BM63"/>
<accession>A0A8F5BM63</accession>
<proteinExistence type="predicted"/>
<dbReference type="Proteomes" id="UP000694018">
    <property type="component" value="Chromosome"/>
</dbReference>
<dbReference type="KEGG" id="sshi:J5U23_00690"/>
<dbReference type="GeneID" id="65562292"/>
<protein>
    <submittedName>
        <fullName evidence="1">Uncharacterized protein</fullName>
    </submittedName>
</protein>
<name>A0A8F5BM63_SACSH</name>
<reference evidence="1" key="1">
    <citation type="journal article" date="2021" name="Environ. Microbiol.">
        <title>New insights into the diversity and evolution of the archaeal mobilome from three complete genomes of Saccharolobus shibatae.</title>
        <authorList>
            <person name="Medvedeva S."/>
            <person name="Brandt D."/>
            <person name="Cvirkaite-Krupovic V."/>
            <person name="Liu Y."/>
            <person name="Severinov K."/>
            <person name="Ishino S."/>
            <person name="Ishino Y."/>
            <person name="Prangishvili D."/>
            <person name="Kalinowski J."/>
            <person name="Krupovic M."/>
        </authorList>
    </citation>
    <scope>NUCLEOTIDE SEQUENCE</scope>
    <source>
        <strain evidence="1">B12</strain>
    </source>
</reference>
<dbReference type="RefSeq" id="WP_244988816.1">
    <property type="nucleotide sequence ID" value="NZ_CP077717.1"/>
</dbReference>
<evidence type="ECO:0000313" key="1">
    <source>
        <dbReference type="EMBL" id="QXJ27822.1"/>
    </source>
</evidence>
<organism evidence="1 2">
    <name type="scientific">Saccharolobus shibatae (strain ATCC 51178 / DSM 5389 / JCM 8931 / NBRC 15437 / B12)</name>
    <name type="common">Sulfolobus shibatae</name>
    <dbReference type="NCBI Taxonomy" id="523848"/>
    <lineage>
        <taxon>Archaea</taxon>
        <taxon>Thermoproteota</taxon>
        <taxon>Thermoprotei</taxon>
        <taxon>Sulfolobales</taxon>
        <taxon>Sulfolobaceae</taxon>
        <taxon>Saccharolobus</taxon>
    </lineage>
</organism>
<dbReference type="EMBL" id="CP077717">
    <property type="protein sequence ID" value="QXJ27822.1"/>
    <property type="molecule type" value="Genomic_DNA"/>
</dbReference>
<sequence>MIDLLDQVEELIGDILNERIRTYNYFDYFIINSTTVLVKIYDDHNKLMFTVKMVYQTGSLEVVEVS</sequence>
<gene>
    <name evidence="1" type="ORF">J5U23_00690</name>
</gene>